<comment type="caution">
    <text evidence="1">The sequence shown here is derived from an EMBL/GenBank/DDBJ whole genome shotgun (WGS) entry which is preliminary data.</text>
</comment>
<dbReference type="EMBL" id="JBHTNF010000012">
    <property type="protein sequence ID" value="MFD1329513.1"/>
    <property type="molecule type" value="Genomic_DNA"/>
</dbReference>
<keyword evidence="2" id="KW-1185">Reference proteome</keyword>
<name>A0ABW3Z049_MYCRA</name>
<accession>A0ABW3Z049</accession>
<dbReference type="Proteomes" id="UP001597173">
    <property type="component" value="Unassembled WGS sequence"/>
</dbReference>
<sequence>MVTCKIAHFRHVQRCLLESIDEYDTPEFQALDREAADTFDAILQLSPASAEEARVLISFLLDMIAGSEECGSRRLIERVRELTGSLTAAETASGLETGYGAGI</sequence>
<gene>
    <name evidence="1" type="ORF">ACFQ33_16615</name>
</gene>
<reference evidence="2" key="1">
    <citation type="journal article" date="2019" name="Int. J. Syst. Evol. Microbiol.">
        <title>The Global Catalogue of Microorganisms (GCM) 10K type strain sequencing project: providing services to taxonomists for standard genome sequencing and annotation.</title>
        <authorList>
            <consortium name="The Broad Institute Genomics Platform"/>
            <consortium name="The Broad Institute Genome Sequencing Center for Infectious Disease"/>
            <person name="Wu L."/>
            <person name="Ma J."/>
        </authorList>
    </citation>
    <scope>NUCLEOTIDE SEQUENCE [LARGE SCALE GENOMIC DNA]</scope>
    <source>
        <strain evidence="2">CCUG 55609</strain>
    </source>
</reference>
<evidence type="ECO:0000313" key="2">
    <source>
        <dbReference type="Proteomes" id="UP001597173"/>
    </source>
</evidence>
<organism evidence="1 2">
    <name type="scientific">Mycoplana ramosa</name>
    <name type="common">Mycoplana bullata</name>
    <dbReference type="NCBI Taxonomy" id="40837"/>
    <lineage>
        <taxon>Bacteria</taxon>
        <taxon>Pseudomonadati</taxon>
        <taxon>Pseudomonadota</taxon>
        <taxon>Alphaproteobacteria</taxon>
        <taxon>Hyphomicrobiales</taxon>
        <taxon>Rhizobiaceae</taxon>
        <taxon>Mycoplana</taxon>
    </lineage>
</organism>
<dbReference type="RefSeq" id="WP_374840597.1">
    <property type="nucleotide sequence ID" value="NZ_JBHEEW010000016.1"/>
</dbReference>
<protein>
    <submittedName>
        <fullName evidence="1">Uncharacterized protein</fullName>
    </submittedName>
</protein>
<evidence type="ECO:0000313" key="1">
    <source>
        <dbReference type="EMBL" id="MFD1329513.1"/>
    </source>
</evidence>
<proteinExistence type="predicted"/>